<evidence type="ECO:0000313" key="1">
    <source>
        <dbReference type="EMBL" id="MBS4241793.1"/>
    </source>
</evidence>
<proteinExistence type="predicted"/>
<keyword evidence="2" id="KW-1185">Reference proteome</keyword>
<name>A0ABS5P5U5_9BACT</name>
<organism evidence="1 2">
    <name type="scientific">Campylobacter vulpis</name>
    <dbReference type="NCBI Taxonomy" id="1655500"/>
    <lineage>
        <taxon>Bacteria</taxon>
        <taxon>Pseudomonadati</taxon>
        <taxon>Campylobacterota</taxon>
        <taxon>Epsilonproteobacteria</taxon>
        <taxon>Campylobacterales</taxon>
        <taxon>Campylobacteraceae</taxon>
        <taxon>Campylobacter</taxon>
    </lineage>
</organism>
<evidence type="ECO:0008006" key="3">
    <source>
        <dbReference type="Google" id="ProtNLM"/>
    </source>
</evidence>
<dbReference type="RefSeq" id="WP_213276172.1">
    <property type="nucleotide sequence ID" value="NZ_VJYU01000082.1"/>
</dbReference>
<comment type="caution">
    <text evidence="1">The sequence shown here is derived from an EMBL/GenBank/DDBJ whole genome shotgun (WGS) entry which is preliminary data.</text>
</comment>
<evidence type="ECO:0000313" key="2">
    <source>
        <dbReference type="Proteomes" id="UP000811399"/>
    </source>
</evidence>
<feature type="non-terminal residue" evidence="1">
    <location>
        <position position="116"/>
    </location>
</feature>
<sequence>MKNTKVGGIKVSGTINGNIATYSGTIGSIEIEESAVVKEGIRIGTSNWKDPGVIEGNIIVKGTLNGSISNSGTINGKIEYEGKNAVNIYNIQGGVIAQGITNKGTATIRNQGKIQN</sequence>
<gene>
    <name evidence="1" type="ORF">CVU5213_08775</name>
</gene>
<dbReference type="EMBL" id="VJYU01000082">
    <property type="protein sequence ID" value="MBS4241793.1"/>
    <property type="molecule type" value="Genomic_DNA"/>
</dbReference>
<dbReference type="Proteomes" id="UP000811399">
    <property type="component" value="Unassembled WGS sequence"/>
</dbReference>
<reference evidence="1 2" key="1">
    <citation type="journal article" date="2021" name="Syst. Appl. Microbiol.">
        <title>nCampylobacter vulpis sp. nov. isolated from wild red foxes.</title>
        <authorList>
            <person name="Parisi A."/>
            <person name="Chiara M."/>
            <person name="Caffara M."/>
            <person name="Mion D."/>
            <person name="Miller W.G."/>
            <person name="Caruso M."/>
            <person name="Manzari C."/>
            <person name="Florio D."/>
            <person name="Capozzi L."/>
            <person name="D'Erchia A.M."/>
            <person name="Manzulli V."/>
            <person name="Zanoni R.G."/>
        </authorList>
    </citation>
    <scope>NUCLEOTIDE SEQUENCE [LARGE SCALE GENOMIC DNA]</scope>
    <source>
        <strain evidence="1 2">52/13</strain>
    </source>
</reference>
<protein>
    <recommendedName>
        <fullName evidence="3">Polymer-forming cytoskeletal protein</fullName>
    </recommendedName>
</protein>
<accession>A0ABS5P5U5</accession>